<comment type="cofactor">
    <cofactor evidence="11">
        <name>FAD</name>
        <dbReference type="ChEBI" id="CHEBI:57692"/>
    </cofactor>
    <text evidence="11">Binds 1 FAD per subunit.</text>
</comment>
<dbReference type="SUPFAM" id="SSF51905">
    <property type="entry name" value="FAD/NAD(P)-binding domain"/>
    <property type="match status" value="1"/>
</dbReference>
<dbReference type="EMBL" id="KV907495">
    <property type="protein sequence ID" value="OOF99162.1"/>
    <property type="molecule type" value="Genomic_DNA"/>
</dbReference>
<organism evidence="13 14">
    <name type="scientific">Aspergillus carbonarius (strain ITEM 5010)</name>
    <dbReference type="NCBI Taxonomy" id="602072"/>
    <lineage>
        <taxon>Eukaryota</taxon>
        <taxon>Fungi</taxon>
        <taxon>Dikarya</taxon>
        <taxon>Ascomycota</taxon>
        <taxon>Pezizomycotina</taxon>
        <taxon>Eurotiomycetes</taxon>
        <taxon>Eurotiomycetidae</taxon>
        <taxon>Eurotiales</taxon>
        <taxon>Aspergillaceae</taxon>
        <taxon>Aspergillus</taxon>
        <taxon>Aspergillus subgen. Circumdati</taxon>
    </lineage>
</organism>
<dbReference type="STRING" id="602072.A0A1R3RXK2"/>
<evidence type="ECO:0000256" key="11">
    <source>
        <dbReference type="RuleBase" id="RU367069"/>
    </source>
</evidence>
<dbReference type="OMA" id="EHNQAVQ"/>
<comment type="similarity">
    <text evidence="3 11">Belongs to the protoporphyrinogen/coproporphyrinogen oxidase family. Protoporphyrinogen oxidase subfamily.</text>
</comment>
<evidence type="ECO:0000256" key="6">
    <source>
        <dbReference type="ARBA" id="ARBA00022827"/>
    </source>
</evidence>
<comment type="catalytic activity">
    <reaction evidence="10 11">
        <text>protoporphyrinogen IX + 3 O2 = protoporphyrin IX + 3 H2O2</text>
        <dbReference type="Rhea" id="RHEA:25576"/>
        <dbReference type="ChEBI" id="CHEBI:15379"/>
        <dbReference type="ChEBI" id="CHEBI:16240"/>
        <dbReference type="ChEBI" id="CHEBI:57306"/>
        <dbReference type="ChEBI" id="CHEBI:57307"/>
        <dbReference type="EC" id="1.3.3.4"/>
    </reaction>
</comment>
<evidence type="ECO:0000256" key="8">
    <source>
        <dbReference type="ARBA" id="ARBA00023133"/>
    </source>
</evidence>
<comment type="function">
    <text evidence="1 11">Catalyzes the 6-electron oxidation of protoporphyrinogen-IX to form protoporphyrin-IX.</text>
</comment>
<dbReference type="Proteomes" id="UP000188318">
    <property type="component" value="Unassembled WGS sequence"/>
</dbReference>
<gene>
    <name evidence="13" type="ORF">ASPCADRAFT_204824</name>
</gene>
<evidence type="ECO:0000259" key="12">
    <source>
        <dbReference type="Pfam" id="PF01593"/>
    </source>
</evidence>
<comment type="subcellular location">
    <subcellularLocation>
        <location evidence="11">Mitochondrion inner membrane</location>
    </subcellularLocation>
</comment>
<keyword evidence="14" id="KW-1185">Reference proteome</keyword>
<dbReference type="NCBIfam" id="TIGR00562">
    <property type="entry name" value="proto_IX_ox"/>
    <property type="match status" value="1"/>
</dbReference>
<dbReference type="SUPFAM" id="SSF54373">
    <property type="entry name" value="FAD-linked reductases, C-terminal domain"/>
    <property type="match status" value="1"/>
</dbReference>
<dbReference type="UniPathway" id="UPA00251">
    <property type="reaction ID" value="UER00324"/>
</dbReference>
<evidence type="ECO:0000313" key="13">
    <source>
        <dbReference type="EMBL" id="OOF99162.1"/>
    </source>
</evidence>
<keyword evidence="6 11" id="KW-0274">FAD</keyword>
<dbReference type="InterPro" id="IPR002937">
    <property type="entry name" value="Amino_oxidase"/>
</dbReference>
<dbReference type="PANTHER" id="PTHR42923:SF3">
    <property type="entry name" value="PROTOPORPHYRINOGEN OXIDASE"/>
    <property type="match status" value="1"/>
</dbReference>
<evidence type="ECO:0000256" key="10">
    <source>
        <dbReference type="ARBA" id="ARBA00047554"/>
    </source>
</evidence>
<evidence type="ECO:0000313" key="14">
    <source>
        <dbReference type="Proteomes" id="UP000188318"/>
    </source>
</evidence>
<dbReference type="EC" id="1.3.3.4" evidence="4 11"/>
<dbReference type="AlphaFoldDB" id="A0A1R3RXK2"/>
<sequence length="599" mass="65698">MRLPSASSRALRRAQAPLAFSRVGQRHALHTKQFDAAVIGAGITGLTAAYQLSQDPSCSKVTLYEKSSHLGGWLSSEKIPVPGGGNVVFEYGPRTLRTASPTSLPMLDLLFQLRLLDDVILTPKDAPASTNRYIYYPDRLVRLPAPLKDGIFNTGVRILQEPMLREILWSLLSESTKPRLEPEGYLQDESIADFLSRRVSSGVVDNIASAVFAGIFGGDINRLSAEAVIGKLRLFEKKHDSICLGLFQEAQNLVKTLAMDDFLAIESVQADFGRFEMHFKTLRALTSSSSVLAMKDGMGHLADTLATQLRESGKAEVVLGQEVTAISQDSKTRDLTIDCGKAGAKTHNRVIATHSPSNLSQQLKNTKAGQSVFSDTIQNLAQHKDAVTIMVVNLFYTEEKLVPVEGFGYLLPSSVPFEQNPERALGVIFADQASVGQDTAPGTKLTVMMGGHWWDGWTEADYPDPDTAIQMAQTLLHRHLGITATPAVARARLLRDAIPQYTVGHLSRIEKLSRSVRRDFDKRLTLAGSWYGTLGIGVVDCIRQAYLASSYGVGSKKLGPGDGPRPWGKYDYHNWELEGGIVTSPVRFDEIPLNERNHI</sequence>
<evidence type="ECO:0000256" key="1">
    <source>
        <dbReference type="ARBA" id="ARBA00002600"/>
    </source>
</evidence>
<dbReference type="InterPro" id="IPR004572">
    <property type="entry name" value="Protoporphyrinogen_oxidase"/>
</dbReference>
<evidence type="ECO:0000256" key="4">
    <source>
        <dbReference type="ARBA" id="ARBA00012867"/>
    </source>
</evidence>
<keyword evidence="7 11" id="KW-0560">Oxidoreductase</keyword>
<evidence type="ECO:0000256" key="7">
    <source>
        <dbReference type="ARBA" id="ARBA00023002"/>
    </source>
</evidence>
<dbReference type="InterPro" id="IPR050464">
    <property type="entry name" value="Zeta_carotene_desat/Oxidored"/>
</dbReference>
<keyword evidence="9 11" id="KW-0627">Porphyrin biosynthesis</keyword>
<dbReference type="Gene3D" id="3.50.50.60">
    <property type="entry name" value="FAD/NAD(P)-binding domain"/>
    <property type="match status" value="1"/>
</dbReference>
<dbReference type="GO" id="GO:0005743">
    <property type="term" value="C:mitochondrial inner membrane"/>
    <property type="evidence" value="ECO:0007669"/>
    <property type="project" value="UniProtKB-SubCell"/>
</dbReference>
<keyword evidence="8 11" id="KW-0350">Heme biosynthesis</keyword>
<keyword evidence="5 11" id="KW-0285">Flavoprotein</keyword>
<name>A0A1R3RXK2_ASPC5</name>
<dbReference type="InterPro" id="IPR036188">
    <property type="entry name" value="FAD/NAD-bd_sf"/>
</dbReference>
<dbReference type="OrthoDB" id="438553at2759"/>
<comment type="pathway">
    <text evidence="2 11">Porphyrin-containing compound metabolism; protoporphyrin-IX biosynthesis; protoporphyrin-IX from protoporphyrinogen-IX: step 1/1.</text>
</comment>
<dbReference type="PANTHER" id="PTHR42923">
    <property type="entry name" value="PROTOPORPHYRINOGEN OXIDASE"/>
    <property type="match status" value="1"/>
</dbReference>
<reference evidence="14" key="1">
    <citation type="journal article" date="2017" name="Genome Biol.">
        <title>Comparative genomics reveals high biological diversity and specific adaptations in the industrially and medically important fungal genus Aspergillus.</title>
        <authorList>
            <person name="de Vries R.P."/>
            <person name="Riley R."/>
            <person name="Wiebenga A."/>
            <person name="Aguilar-Osorio G."/>
            <person name="Amillis S."/>
            <person name="Uchima C.A."/>
            <person name="Anderluh G."/>
            <person name="Asadollahi M."/>
            <person name="Askin M."/>
            <person name="Barry K."/>
            <person name="Battaglia E."/>
            <person name="Bayram O."/>
            <person name="Benocci T."/>
            <person name="Braus-Stromeyer S.A."/>
            <person name="Caldana C."/>
            <person name="Canovas D."/>
            <person name="Cerqueira G.C."/>
            <person name="Chen F."/>
            <person name="Chen W."/>
            <person name="Choi C."/>
            <person name="Clum A."/>
            <person name="Dos Santos R.A."/>
            <person name="Damasio A.R."/>
            <person name="Diallinas G."/>
            <person name="Emri T."/>
            <person name="Fekete E."/>
            <person name="Flipphi M."/>
            <person name="Freyberg S."/>
            <person name="Gallo A."/>
            <person name="Gournas C."/>
            <person name="Habgood R."/>
            <person name="Hainaut M."/>
            <person name="Harispe M.L."/>
            <person name="Henrissat B."/>
            <person name="Hilden K.S."/>
            <person name="Hope R."/>
            <person name="Hossain A."/>
            <person name="Karabika E."/>
            <person name="Karaffa L."/>
            <person name="Karanyi Z."/>
            <person name="Krasevec N."/>
            <person name="Kuo A."/>
            <person name="Kusch H."/>
            <person name="LaButti K."/>
            <person name="Lagendijk E.L."/>
            <person name="Lapidus A."/>
            <person name="Levasseur A."/>
            <person name="Lindquist E."/>
            <person name="Lipzen A."/>
            <person name="Logrieco A.F."/>
            <person name="MacCabe A."/>
            <person name="Maekelae M.R."/>
            <person name="Malavazi I."/>
            <person name="Melin P."/>
            <person name="Meyer V."/>
            <person name="Mielnichuk N."/>
            <person name="Miskei M."/>
            <person name="Molnar A.P."/>
            <person name="Mule G."/>
            <person name="Ngan C.Y."/>
            <person name="Orejas M."/>
            <person name="Orosz E."/>
            <person name="Ouedraogo J.P."/>
            <person name="Overkamp K.M."/>
            <person name="Park H.-S."/>
            <person name="Perrone G."/>
            <person name="Piumi F."/>
            <person name="Punt P.J."/>
            <person name="Ram A.F."/>
            <person name="Ramon A."/>
            <person name="Rauscher S."/>
            <person name="Record E."/>
            <person name="Riano-Pachon D.M."/>
            <person name="Robert V."/>
            <person name="Roehrig J."/>
            <person name="Ruller R."/>
            <person name="Salamov A."/>
            <person name="Salih N.S."/>
            <person name="Samson R.A."/>
            <person name="Sandor E."/>
            <person name="Sanguinetti M."/>
            <person name="Schuetze T."/>
            <person name="Sepcic K."/>
            <person name="Shelest E."/>
            <person name="Sherlock G."/>
            <person name="Sophianopoulou V."/>
            <person name="Squina F.M."/>
            <person name="Sun H."/>
            <person name="Susca A."/>
            <person name="Todd R.B."/>
            <person name="Tsang A."/>
            <person name="Unkles S.E."/>
            <person name="van de Wiele N."/>
            <person name="van Rossen-Uffink D."/>
            <person name="Oliveira J.V."/>
            <person name="Vesth T.C."/>
            <person name="Visser J."/>
            <person name="Yu J.-H."/>
            <person name="Zhou M."/>
            <person name="Andersen M.R."/>
            <person name="Archer D.B."/>
            <person name="Baker S.E."/>
            <person name="Benoit I."/>
            <person name="Brakhage A.A."/>
            <person name="Braus G.H."/>
            <person name="Fischer R."/>
            <person name="Frisvad J.C."/>
            <person name="Goldman G.H."/>
            <person name="Houbraken J."/>
            <person name="Oakley B."/>
            <person name="Pocsi I."/>
            <person name="Scazzocchio C."/>
            <person name="Seiboth B."/>
            <person name="vanKuyk P.A."/>
            <person name="Wortman J."/>
            <person name="Dyer P.S."/>
            <person name="Grigoriev I.V."/>
        </authorList>
    </citation>
    <scope>NUCLEOTIDE SEQUENCE [LARGE SCALE GENOMIC DNA]</scope>
    <source>
        <strain evidence="14">ITEM 5010</strain>
    </source>
</reference>
<evidence type="ECO:0000256" key="9">
    <source>
        <dbReference type="ARBA" id="ARBA00023244"/>
    </source>
</evidence>
<evidence type="ECO:0000256" key="5">
    <source>
        <dbReference type="ARBA" id="ARBA00022630"/>
    </source>
</evidence>
<feature type="domain" description="Amine oxidase" evidence="12">
    <location>
        <begin position="43"/>
        <end position="549"/>
    </location>
</feature>
<dbReference type="Pfam" id="PF01593">
    <property type="entry name" value="Amino_oxidase"/>
    <property type="match status" value="1"/>
</dbReference>
<evidence type="ECO:0000256" key="3">
    <source>
        <dbReference type="ARBA" id="ARBA00010551"/>
    </source>
</evidence>
<proteinExistence type="inferred from homology"/>
<dbReference type="VEuPathDB" id="FungiDB:ASPCADRAFT_204824"/>
<dbReference type="GO" id="GO:0004729">
    <property type="term" value="F:oxygen-dependent protoporphyrinogen oxidase activity"/>
    <property type="evidence" value="ECO:0007669"/>
    <property type="project" value="UniProtKB-UniRule"/>
</dbReference>
<dbReference type="GO" id="GO:0006782">
    <property type="term" value="P:protoporphyrinogen IX biosynthetic process"/>
    <property type="evidence" value="ECO:0007669"/>
    <property type="project" value="UniProtKB-UniRule"/>
</dbReference>
<evidence type="ECO:0000256" key="2">
    <source>
        <dbReference type="ARBA" id="ARBA00005073"/>
    </source>
</evidence>
<accession>A0A1R3RXK2</accession>
<protein>
    <recommendedName>
        <fullName evidence="4 11">Protoporphyrinogen oxidase</fullName>
        <ecNumber evidence="4 11">1.3.3.4</ecNumber>
    </recommendedName>
</protein>